<dbReference type="AlphaFoldDB" id="A0A251S8R1"/>
<protein>
    <submittedName>
        <fullName evidence="2">Uncharacterized protein</fullName>
    </submittedName>
</protein>
<dbReference type="EMBL" id="CM007904">
    <property type="protein sequence ID" value="OTF95133.1"/>
    <property type="molecule type" value="Genomic_DNA"/>
</dbReference>
<evidence type="ECO:0000313" key="2">
    <source>
        <dbReference type="EMBL" id="OTF95133.1"/>
    </source>
</evidence>
<accession>A0A251S8R1</accession>
<evidence type="ECO:0000313" key="3">
    <source>
        <dbReference type="Proteomes" id="UP000215914"/>
    </source>
</evidence>
<dbReference type="EMBL" id="MNCJ02000330">
    <property type="protein sequence ID" value="KAF5764326.1"/>
    <property type="molecule type" value="Genomic_DNA"/>
</dbReference>
<dbReference type="Proteomes" id="UP000215914">
    <property type="component" value="Chromosome 15"/>
</dbReference>
<dbReference type="InParanoid" id="A0A251S8R1"/>
<reference evidence="2" key="2">
    <citation type="submission" date="2017-02" db="EMBL/GenBank/DDBJ databases">
        <title>Sunflower complete genome.</title>
        <authorList>
            <person name="Langlade N."/>
            <person name="Munos S."/>
        </authorList>
    </citation>
    <scope>NUCLEOTIDE SEQUENCE [LARGE SCALE GENOMIC DNA]</scope>
    <source>
        <tissue evidence="2">Leaves</tissue>
    </source>
</reference>
<gene>
    <name evidence="2" type="ORF">HannXRQ_Chr15g0479751</name>
    <name evidence="1" type="ORF">HanXRQr2_Chr15g0690771</name>
</gene>
<dbReference type="Gramene" id="mRNA:HanXRQr2_Chr15g0690771">
    <property type="protein sequence ID" value="mRNA:HanXRQr2_Chr15g0690771"/>
    <property type="gene ID" value="HanXRQr2_Chr15g0690771"/>
</dbReference>
<evidence type="ECO:0000313" key="1">
    <source>
        <dbReference type="EMBL" id="KAF5764326.1"/>
    </source>
</evidence>
<organism evidence="2 3">
    <name type="scientific">Helianthus annuus</name>
    <name type="common">Common sunflower</name>
    <dbReference type="NCBI Taxonomy" id="4232"/>
    <lineage>
        <taxon>Eukaryota</taxon>
        <taxon>Viridiplantae</taxon>
        <taxon>Streptophyta</taxon>
        <taxon>Embryophyta</taxon>
        <taxon>Tracheophyta</taxon>
        <taxon>Spermatophyta</taxon>
        <taxon>Magnoliopsida</taxon>
        <taxon>eudicotyledons</taxon>
        <taxon>Gunneridae</taxon>
        <taxon>Pentapetalae</taxon>
        <taxon>asterids</taxon>
        <taxon>campanulids</taxon>
        <taxon>Asterales</taxon>
        <taxon>Asteraceae</taxon>
        <taxon>Asteroideae</taxon>
        <taxon>Heliantheae alliance</taxon>
        <taxon>Heliantheae</taxon>
        <taxon>Helianthus</taxon>
    </lineage>
</organism>
<sequence>MAASLDTTSQLGSAFLGERAGICVSTVPVTRLGFRRKTVECKESRIGKQPIEVPSNRRPRYEGQGSFRRTCVTLSTRDRNQFLRSVRRLRHEGPIKCMDCLGL</sequence>
<reference evidence="1 3" key="1">
    <citation type="journal article" date="2017" name="Nature">
        <title>The sunflower genome provides insights into oil metabolism, flowering and Asterid evolution.</title>
        <authorList>
            <person name="Badouin H."/>
            <person name="Gouzy J."/>
            <person name="Grassa C.J."/>
            <person name="Murat F."/>
            <person name="Staton S.E."/>
            <person name="Cottret L."/>
            <person name="Lelandais-Briere C."/>
            <person name="Owens G.L."/>
            <person name="Carrere S."/>
            <person name="Mayjonade B."/>
            <person name="Legrand L."/>
            <person name="Gill N."/>
            <person name="Kane N.C."/>
            <person name="Bowers J.E."/>
            <person name="Hubner S."/>
            <person name="Bellec A."/>
            <person name="Berard A."/>
            <person name="Berges H."/>
            <person name="Blanchet N."/>
            <person name="Boniface M.C."/>
            <person name="Brunel D."/>
            <person name="Catrice O."/>
            <person name="Chaidir N."/>
            <person name="Claudel C."/>
            <person name="Donnadieu C."/>
            <person name="Faraut T."/>
            <person name="Fievet G."/>
            <person name="Helmstetter N."/>
            <person name="King M."/>
            <person name="Knapp S.J."/>
            <person name="Lai Z."/>
            <person name="Le Paslier M.C."/>
            <person name="Lippi Y."/>
            <person name="Lorenzon L."/>
            <person name="Mandel J.R."/>
            <person name="Marage G."/>
            <person name="Marchand G."/>
            <person name="Marquand E."/>
            <person name="Bret-Mestries E."/>
            <person name="Morien E."/>
            <person name="Nambeesan S."/>
            <person name="Nguyen T."/>
            <person name="Pegot-Espagnet P."/>
            <person name="Pouilly N."/>
            <person name="Raftis F."/>
            <person name="Sallet E."/>
            <person name="Schiex T."/>
            <person name="Thomas J."/>
            <person name="Vandecasteele C."/>
            <person name="Vares D."/>
            <person name="Vear F."/>
            <person name="Vautrin S."/>
            <person name="Crespi M."/>
            <person name="Mangin B."/>
            <person name="Burke J.M."/>
            <person name="Salse J."/>
            <person name="Munos S."/>
            <person name="Vincourt P."/>
            <person name="Rieseberg L.H."/>
            <person name="Langlade N.B."/>
        </authorList>
    </citation>
    <scope>NUCLEOTIDE SEQUENCE [LARGE SCALE GENOMIC DNA]</scope>
    <source>
        <strain evidence="3">cv. SF193</strain>
        <tissue evidence="1">Leaves</tissue>
    </source>
</reference>
<name>A0A251S8R1_HELAN</name>
<keyword evidence="3" id="KW-1185">Reference proteome</keyword>
<proteinExistence type="predicted"/>
<reference evidence="1" key="3">
    <citation type="submission" date="2020-06" db="EMBL/GenBank/DDBJ databases">
        <title>Helianthus annuus Genome sequencing and assembly Release 2.</title>
        <authorList>
            <person name="Gouzy J."/>
            <person name="Langlade N."/>
            <person name="Munos S."/>
        </authorList>
    </citation>
    <scope>NUCLEOTIDE SEQUENCE</scope>
    <source>
        <tissue evidence="1">Leaves</tissue>
    </source>
</reference>
<dbReference type="STRING" id="4232.A0A251S8R1"/>